<feature type="region of interest" description="Disordered" evidence="5">
    <location>
        <begin position="272"/>
        <end position="317"/>
    </location>
</feature>
<organism evidence="7 8">
    <name type="scientific">Thermothielavioides terrestris</name>
    <dbReference type="NCBI Taxonomy" id="2587410"/>
    <lineage>
        <taxon>Eukaryota</taxon>
        <taxon>Fungi</taxon>
        <taxon>Dikarya</taxon>
        <taxon>Ascomycota</taxon>
        <taxon>Pezizomycotina</taxon>
        <taxon>Sordariomycetes</taxon>
        <taxon>Sordariomycetidae</taxon>
        <taxon>Sordariales</taxon>
        <taxon>Chaetomiaceae</taxon>
        <taxon>Thermothielavioides</taxon>
    </lineage>
</organism>
<feature type="transmembrane region" description="Helical" evidence="6">
    <location>
        <begin position="193"/>
        <end position="215"/>
    </location>
</feature>
<evidence type="ECO:0000256" key="2">
    <source>
        <dbReference type="ARBA" id="ARBA00022692"/>
    </source>
</evidence>
<dbReference type="PANTHER" id="PTHR31465">
    <property type="entry name" value="PROTEIN RTA1-RELATED"/>
    <property type="match status" value="1"/>
</dbReference>
<evidence type="ECO:0000256" key="1">
    <source>
        <dbReference type="ARBA" id="ARBA00004141"/>
    </source>
</evidence>
<evidence type="ECO:0000256" key="4">
    <source>
        <dbReference type="ARBA" id="ARBA00023136"/>
    </source>
</evidence>
<sequence>MLPYNLTRTAIRLLLRRDDSDSDDDGNGTQDCVYATPGPNGNVPVTACNSYYNYDPQFAPAVAVAVLFGIFTAIHVVEAFLFKKRYAWVLIMGALWETIAFVIHSLGTKDQQQIGYATTWNILFLLAPLWINAFAYMTFARMVLFWHPEGKVAGFRAAVIARWFVLADILSFVVQAVGGIMASPGASANIIQIGLNIFMGGMGLQLLFILVRIIFRMAEFARGITPDNPVPFHEAYSYALDCFPMMVALLLLAIYHPGRYLVGPDSEFPRLSRKEKKALKCEKKAARREEKEAKSRAKKSGGARTSSSEGMYQLEEV</sequence>
<evidence type="ECO:0000256" key="3">
    <source>
        <dbReference type="ARBA" id="ARBA00022989"/>
    </source>
</evidence>
<dbReference type="GO" id="GO:0016020">
    <property type="term" value="C:membrane"/>
    <property type="evidence" value="ECO:0007669"/>
    <property type="project" value="UniProtKB-SubCell"/>
</dbReference>
<dbReference type="EMBL" id="OUUZ01000010">
    <property type="protein sequence ID" value="SPQ23522.1"/>
    <property type="molecule type" value="Genomic_DNA"/>
</dbReference>
<dbReference type="InterPro" id="IPR007568">
    <property type="entry name" value="RTA1"/>
</dbReference>
<protein>
    <submittedName>
        <fullName evidence="7">188dcaef-3bc2-413c-a467-a8a255d564fa</fullName>
    </submittedName>
</protein>
<dbReference type="Pfam" id="PF04479">
    <property type="entry name" value="RTA1"/>
    <property type="match status" value="1"/>
</dbReference>
<accession>A0A3S5CX99</accession>
<evidence type="ECO:0000256" key="5">
    <source>
        <dbReference type="SAM" id="MobiDB-lite"/>
    </source>
</evidence>
<name>A0A3S5CX99_9PEZI</name>
<evidence type="ECO:0000256" key="6">
    <source>
        <dbReference type="SAM" id="Phobius"/>
    </source>
</evidence>
<keyword evidence="3 6" id="KW-1133">Transmembrane helix</keyword>
<dbReference type="AlphaFoldDB" id="A0A3S5CX99"/>
<gene>
    <name evidence="7" type="ORF">TT172_LOCUS5941</name>
</gene>
<evidence type="ECO:0000313" key="7">
    <source>
        <dbReference type="EMBL" id="SPQ23522.1"/>
    </source>
</evidence>
<reference evidence="7 8" key="1">
    <citation type="submission" date="2018-04" db="EMBL/GenBank/DDBJ databases">
        <authorList>
            <person name="Huttner S."/>
            <person name="Dainat J."/>
        </authorList>
    </citation>
    <scope>NUCLEOTIDE SEQUENCE [LARGE SCALE GENOMIC DNA]</scope>
</reference>
<feature type="transmembrane region" description="Helical" evidence="6">
    <location>
        <begin position="58"/>
        <end position="80"/>
    </location>
</feature>
<feature type="transmembrane region" description="Helical" evidence="6">
    <location>
        <begin position="119"/>
        <end position="139"/>
    </location>
</feature>
<dbReference type="Proteomes" id="UP000289323">
    <property type="component" value="Unassembled WGS sequence"/>
</dbReference>
<feature type="transmembrane region" description="Helical" evidence="6">
    <location>
        <begin position="235"/>
        <end position="255"/>
    </location>
</feature>
<feature type="transmembrane region" description="Helical" evidence="6">
    <location>
        <begin position="86"/>
        <end position="107"/>
    </location>
</feature>
<evidence type="ECO:0000313" key="8">
    <source>
        <dbReference type="Proteomes" id="UP000289323"/>
    </source>
</evidence>
<comment type="subcellular location">
    <subcellularLocation>
        <location evidence="1">Membrane</location>
        <topology evidence="1">Multi-pass membrane protein</topology>
    </subcellularLocation>
</comment>
<feature type="compositionally biased region" description="Basic and acidic residues" evidence="5">
    <location>
        <begin position="272"/>
        <end position="295"/>
    </location>
</feature>
<keyword evidence="4 6" id="KW-0472">Membrane</keyword>
<keyword evidence="2 6" id="KW-0812">Transmembrane</keyword>
<proteinExistence type="predicted"/>
<feature type="transmembrane region" description="Helical" evidence="6">
    <location>
        <begin position="159"/>
        <end position="181"/>
    </location>
</feature>
<dbReference type="PANTHER" id="PTHR31465:SF15">
    <property type="entry name" value="LIPID TRANSPORTER ATNI-RELATED"/>
    <property type="match status" value="1"/>
</dbReference>